<organism evidence="7 8">
    <name type="scientific">Limosilactobacillus ingluviei</name>
    <dbReference type="NCBI Taxonomy" id="148604"/>
    <lineage>
        <taxon>Bacteria</taxon>
        <taxon>Bacillati</taxon>
        <taxon>Bacillota</taxon>
        <taxon>Bacilli</taxon>
        <taxon>Lactobacillales</taxon>
        <taxon>Lactobacillaceae</taxon>
        <taxon>Limosilactobacillus</taxon>
    </lineage>
</organism>
<feature type="transmembrane region" description="Helical" evidence="6">
    <location>
        <begin position="411"/>
        <end position="430"/>
    </location>
</feature>
<proteinExistence type="predicted"/>
<comment type="caution">
    <text evidence="7">The sequence shown here is derived from an EMBL/GenBank/DDBJ whole genome shotgun (WGS) entry which is preliminary data.</text>
</comment>
<feature type="transmembrane region" description="Helical" evidence="6">
    <location>
        <begin position="323"/>
        <end position="343"/>
    </location>
</feature>
<accession>A0A0R2GXT8</accession>
<dbReference type="PANTHER" id="PTHR30250:SF11">
    <property type="entry name" value="O-ANTIGEN TRANSPORTER-RELATED"/>
    <property type="match status" value="1"/>
</dbReference>
<dbReference type="PANTHER" id="PTHR30250">
    <property type="entry name" value="PST FAMILY PREDICTED COLANIC ACID TRANSPORTER"/>
    <property type="match status" value="1"/>
</dbReference>
<evidence type="ECO:0000256" key="1">
    <source>
        <dbReference type="ARBA" id="ARBA00004651"/>
    </source>
</evidence>
<dbReference type="OrthoDB" id="9815702at2"/>
<comment type="subcellular location">
    <subcellularLocation>
        <location evidence="1">Cell membrane</location>
        <topology evidence="1">Multi-pass membrane protein</topology>
    </subcellularLocation>
</comment>
<dbReference type="InterPro" id="IPR002797">
    <property type="entry name" value="Polysacc_synth"/>
</dbReference>
<keyword evidence="3 6" id="KW-0812">Transmembrane</keyword>
<feature type="transmembrane region" description="Helical" evidence="6">
    <location>
        <begin position="355"/>
        <end position="371"/>
    </location>
</feature>
<sequence>MKVFKNYLYNTSYQLLALILPLITGPYISRVLGPNGVGINTYTYNIANWFVMIGSIGIAYYGNKQIASSRTDIQTLSINFFEIFIMKAITVAVSLVVYMIFIHSEGKYFTYLLVQSAYLIAAAIDISWFFMGIEDFRKTVTRNFFIKIISLVLILTLVKSKGDLIIYISILSFSTLIGNLTLWPFLRRNIVWVDWKSLKPFRHFKGAVELFLPLVAIQLYTSLNKIILGALDSTVSAGFYDKSDSIVKMALTISTSLGTVMMPHAAKIFSEGNNKKVNDLLYKSFSFISCISFPLSFGLSAIALKFGSWFYGKGFDEVGKLMFIESILIVVISWAGVTGNQFLVPTNQVKKYSHSVFLGAIVNTVLCIPLVKSIGIYGALVAMIFSEISVTAYQVFSIRTQVDLKLLFRDTWKYIMASLLMFIVVFYINVNIEMNFFTLLLQVVVGIVLYCICLVLFRTRILKDIINFVRK</sequence>
<feature type="transmembrane region" description="Helical" evidence="6">
    <location>
        <begin position="164"/>
        <end position="186"/>
    </location>
</feature>
<dbReference type="RefSeq" id="WP_056993678.1">
    <property type="nucleotide sequence ID" value="NZ_JQBA01000002.1"/>
</dbReference>
<feature type="transmembrane region" description="Helical" evidence="6">
    <location>
        <begin position="377"/>
        <end position="399"/>
    </location>
</feature>
<dbReference type="GO" id="GO:0005886">
    <property type="term" value="C:plasma membrane"/>
    <property type="evidence" value="ECO:0007669"/>
    <property type="project" value="UniProtKB-SubCell"/>
</dbReference>
<feature type="transmembrane region" description="Helical" evidence="6">
    <location>
        <begin position="83"/>
        <end position="102"/>
    </location>
</feature>
<feature type="transmembrane region" description="Helical" evidence="6">
    <location>
        <begin position="140"/>
        <end position="158"/>
    </location>
</feature>
<evidence type="ECO:0000256" key="2">
    <source>
        <dbReference type="ARBA" id="ARBA00022475"/>
    </source>
</evidence>
<dbReference type="Pfam" id="PF01943">
    <property type="entry name" value="Polysacc_synt"/>
    <property type="match status" value="1"/>
</dbReference>
<keyword evidence="4 6" id="KW-1133">Transmembrane helix</keyword>
<dbReference type="EMBL" id="JQBA01000002">
    <property type="protein sequence ID" value="KRN45520.1"/>
    <property type="molecule type" value="Genomic_DNA"/>
</dbReference>
<protein>
    <submittedName>
        <fullName evidence="7">Uncharacterized protein</fullName>
    </submittedName>
</protein>
<evidence type="ECO:0000313" key="7">
    <source>
        <dbReference type="EMBL" id="KRN45520.1"/>
    </source>
</evidence>
<dbReference type="Proteomes" id="UP000051639">
    <property type="component" value="Unassembled WGS sequence"/>
</dbReference>
<feature type="transmembrane region" description="Helical" evidence="6">
    <location>
        <begin position="41"/>
        <end position="62"/>
    </location>
</feature>
<gene>
    <name evidence="7" type="ORF">IV41_GL000738</name>
</gene>
<keyword evidence="2" id="KW-1003">Cell membrane</keyword>
<dbReference type="AlphaFoldDB" id="A0A0R2GXT8"/>
<feature type="transmembrane region" description="Helical" evidence="6">
    <location>
        <begin position="108"/>
        <end position="128"/>
    </location>
</feature>
<feature type="transmembrane region" description="Helical" evidence="6">
    <location>
        <begin position="436"/>
        <end position="457"/>
    </location>
</feature>
<dbReference type="PATRIC" id="fig|148604.4.peg.746"/>
<name>A0A0R2GXT8_9LACO</name>
<feature type="transmembrane region" description="Helical" evidence="6">
    <location>
        <begin position="287"/>
        <end position="311"/>
    </location>
</feature>
<evidence type="ECO:0000256" key="4">
    <source>
        <dbReference type="ARBA" id="ARBA00022989"/>
    </source>
</evidence>
<keyword evidence="5 6" id="KW-0472">Membrane</keyword>
<evidence type="ECO:0000256" key="6">
    <source>
        <dbReference type="SAM" id="Phobius"/>
    </source>
</evidence>
<keyword evidence="8" id="KW-1185">Reference proteome</keyword>
<feature type="transmembrane region" description="Helical" evidence="6">
    <location>
        <begin position="7"/>
        <end position="29"/>
    </location>
</feature>
<evidence type="ECO:0000256" key="3">
    <source>
        <dbReference type="ARBA" id="ARBA00022692"/>
    </source>
</evidence>
<reference evidence="7 8" key="1">
    <citation type="journal article" date="2015" name="Genome Announc.">
        <title>Expanding the biotechnology potential of lactobacilli through comparative genomics of 213 strains and associated genera.</title>
        <authorList>
            <person name="Sun Z."/>
            <person name="Harris H.M."/>
            <person name="McCann A."/>
            <person name="Guo C."/>
            <person name="Argimon S."/>
            <person name="Zhang W."/>
            <person name="Yang X."/>
            <person name="Jeffery I.B."/>
            <person name="Cooney J.C."/>
            <person name="Kagawa T.F."/>
            <person name="Liu W."/>
            <person name="Song Y."/>
            <person name="Salvetti E."/>
            <person name="Wrobel A."/>
            <person name="Rasinkangas P."/>
            <person name="Parkhill J."/>
            <person name="Rea M.C."/>
            <person name="O'Sullivan O."/>
            <person name="Ritari J."/>
            <person name="Douillard F.P."/>
            <person name="Paul Ross R."/>
            <person name="Yang R."/>
            <person name="Briner A.E."/>
            <person name="Felis G.E."/>
            <person name="de Vos W.M."/>
            <person name="Barrangou R."/>
            <person name="Klaenhammer T.R."/>
            <person name="Caufield P.W."/>
            <person name="Cui Y."/>
            <person name="Zhang H."/>
            <person name="O'Toole P.W."/>
        </authorList>
    </citation>
    <scope>NUCLEOTIDE SEQUENCE [LARGE SCALE GENOMIC DNA]</scope>
    <source>
        <strain evidence="7 8">DSM 14792</strain>
    </source>
</reference>
<dbReference type="InterPro" id="IPR050833">
    <property type="entry name" value="Poly_Biosynth_Transport"/>
</dbReference>
<evidence type="ECO:0000313" key="8">
    <source>
        <dbReference type="Proteomes" id="UP000051639"/>
    </source>
</evidence>
<evidence type="ECO:0000256" key="5">
    <source>
        <dbReference type="ARBA" id="ARBA00023136"/>
    </source>
</evidence>